<dbReference type="Proteomes" id="UP000007882">
    <property type="component" value="Chromosome"/>
</dbReference>
<proteinExistence type="predicted"/>
<keyword evidence="1" id="KW-0472">Membrane</keyword>
<dbReference type="PANTHER" id="PTHR40765">
    <property type="entry name" value="ESX-2 SECRETION SYSTEM ATPASE ECCB2"/>
    <property type="match status" value="1"/>
</dbReference>
<feature type="transmembrane region" description="Helical" evidence="1">
    <location>
        <begin position="35"/>
        <end position="57"/>
    </location>
</feature>
<gene>
    <name evidence="2" type="ordered locus">AMIS_80130</name>
</gene>
<dbReference type="GO" id="GO:0005576">
    <property type="term" value="C:extracellular region"/>
    <property type="evidence" value="ECO:0007669"/>
    <property type="project" value="TreeGrafter"/>
</dbReference>
<organism evidence="2 3">
    <name type="scientific">Actinoplanes missouriensis (strain ATCC 14538 / DSM 43046 / CBS 188.64 / JCM 3121 / NBRC 102363 / NCIMB 12654 / NRRL B-3342 / UNCC 431)</name>
    <dbReference type="NCBI Taxonomy" id="512565"/>
    <lineage>
        <taxon>Bacteria</taxon>
        <taxon>Bacillati</taxon>
        <taxon>Actinomycetota</taxon>
        <taxon>Actinomycetes</taxon>
        <taxon>Micromonosporales</taxon>
        <taxon>Micromonosporaceae</taxon>
        <taxon>Actinoplanes</taxon>
    </lineage>
</organism>
<dbReference type="AlphaFoldDB" id="I0HJP6"/>
<sequence>MHELDSHRFAVQRVVAAVVTHDPDPPRPPLRRGTLTALAGVLVAALALGATAAYGLFTGNAWTDATDPDAILQERVTGARYVFLPADGRLHPVLNYTSGLLLTRGDRPRLRTVRAEKLAEVPLGEPLGIPGAPDSLPAAADLLTGQWSVCVAGTETTLLVGSPPTGGSEPDGLLVRDGSGRTQLIAGGRRFALPDRAQRALGWFGERPWPVPAAWTDAVPPGPEIAPPVISDTGALSVIAGRPVGQVLTDGNQFAVVLRDGIAPLTPVQARLLGSAVTIGAEFRSLPASARRLPPDRLPPRIPRLSAGPSSACVTLAGDNSHAGVRVDATFPRGVRPAGPSPVDRVHVGRGRGALVSPAGDTVHLVTDAGMRFELAGRELLGRLGYPKVPPLRVPERLVRYLPAGPALDPIRAGRA</sequence>
<dbReference type="PATRIC" id="fig|512565.3.peg.8034"/>
<dbReference type="EMBL" id="AP012319">
    <property type="protein sequence ID" value="BAL93233.1"/>
    <property type="molecule type" value="Genomic_DNA"/>
</dbReference>
<keyword evidence="1" id="KW-1133">Transmembrane helix</keyword>
<dbReference type="eggNOG" id="COG3266">
    <property type="taxonomic scope" value="Bacteria"/>
</dbReference>
<dbReference type="RefSeq" id="WP_014448115.1">
    <property type="nucleotide sequence ID" value="NC_017093.1"/>
</dbReference>
<keyword evidence="3" id="KW-1185">Reference proteome</keyword>
<keyword evidence="1" id="KW-0812">Transmembrane</keyword>
<evidence type="ECO:0000313" key="2">
    <source>
        <dbReference type="EMBL" id="BAL93233.1"/>
    </source>
</evidence>
<protein>
    <recommendedName>
        <fullName evidence="4">Type VII secretion protein EccB</fullName>
    </recommendedName>
</protein>
<dbReference type="KEGG" id="ams:AMIS_80130"/>
<dbReference type="InterPro" id="IPR044857">
    <property type="entry name" value="T7SS_EccB_R1"/>
</dbReference>
<evidence type="ECO:0000313" key="3">
    <source>
        <dbReference type="Proteomes" id="UP000007882"/>
    </source>
</evidence>
<dbReference type="HOGENOM" id="CLU_036302_1_1_11"/>
<dbReference type="Gene3D" id="3.30.2390.20">
    <property type="entry name" value="Type VII secretion system EccB, repeat 1 domain"/>
    <property type="match status" value="1"/>
</dbReference>
<dbReference type="InterPro" id="IPR007795">
    <property type="entry name" value="T7SS_EccB"/>
</dbReference>
<evidence type="ECO:0008006" key="4">
    <source>
        <dbReference type="Google" id="ProtNLM"/>
    </source>
</evidence>
<reference evidence="2 3" key="1">
    <citation type="submission" date="2012-02" db="EMBL/GenBank/DDBJ databases">
        <title>Complete genome sequence of Actinoplanes missouriensis 431 (= NBRC 102363).</title>
        <authorList>
            <person name="Ohnishi Y."/>
            <person name="Ishikawa J."/>
            <person name="Sekine M."/>
            <person name="Hosoyama A."/>
            <person name="Harada T."/>
            <person name="Narita H."/>
            <person name="Hata T."/>
            <person name="Konno Y."/>
            <person name="Tutikane K."/>
            <person name="Fujita N."/>
            <person name="Horinouchi S."/>
            <person name="Hayakawa M."/>
        </authorList>
    </citation>
    <scope>NUCLEOTIDE SEQUENCE [LARGE SCALE GENOMIC DNA]</scope>
    <source>
        <strain evidence="3">ATCC 14538 / DSM 43046 / CBS 188.64 / JCM 3121 / NBRC 102363 / NCIMB 12654 / NRRL B-3342 / UNCC 431</strain>
    </source>
</reference>
<dbReference type="PANTHER" id="PTHR40765:SF2">
    <property type="entry name" value="ESX-2 SECRETION SYSTEM ATPASE ECCB2"/>
    <property type="match status" value="1"/>
</dbReference>
<dbReference type="NCBIfam" id="TIGR03919">
    <property type="entry name" value="T7SS_EccB"/>
    <property type="match status" value="1"/>
</dbReference>
<name>I0HJP6_ACTM4</name>
<dbReference type="OrthoDB" id="3847604at2"/>
<accession>I0HJP6</accession>
<dbReference type="STRING" id="512565.AMIS_80130"/>
<evidence type="ECO:0000256" key="1">
    <source>
        <dbReference type="SAM" id="Phobius"/>
    </source>
</evidence>
<dbReference type="Pfam" id="PF05108">
    <property type="entry name" value="T7SS_ESX1_EccB"/>
    <property type="match status" value="1"/>
</dbReference>